<feature type="domain" description="RNase III" evidence="1">
    <location>
        <begin position="5"/>
        <end position="135"/>
    </location>
</feature>
<dbReference type="SMART" id="SM00535">
    <property type="entry name" value="RIBOc"/>
    <property type="match status" value="1"/>
</dbReference>
<dbReference type="eggNOG" id="COG0571">
    <property type="taxonomic scope" value="Bacteria"/>
</dbReference>
<comment type="caution">
    <text evidence="2">The sequence shown here is derived from an EMBL/GenBank/DDBJ whole genome shotgun (WGS) entry which is preliminary data.</text>
</comment>
<evidence type="ECO:0000259" key="1">
    <source>
        <dbReference type="PROSITE" id="PS50142"/>
    </source>
</evidence>
<protein>
    <submittedName>
        <fullName evidence="2">DsRNA-specific ribonuclease</fullName>
    </submittedName>
</protein>
<dbReference type="RefSeq" id="WP_022606396.1">
    <property type="nucleotide sequence ID" value="NZ_ASSJ01000041.1"/>
</dbReference>
<dbReference type="EMBL" id="ASSJ01000041">
    <property type="protein sequence ID" value="ERN41798.1"/>
    <property type="molecule type" value="Genomic_DNA"/>
</dbReference>
<dbReference type="STRING" id="582515.KR51_00016510"/>
<dbReference type="Gene3D" id="1.10.1520.10">
    <property type="entry name" value="Ribonuclease III domain"/>
    <property type="match status" value="1"/>
</dbReference>
<dbReference type="InParanoid" id="U5DB80"/>
<dbReference type="GO" id="GO:0004525">
    <property type="term" value="F:ribonuclease III activity"/>
    <property type="evidence" value="ECO:0007669"/>
    <property type="project" value="InterPro"/>
</dbReference>
<gene>
    <name evidence="2" type="ORF">KR51_00016510</name>
</gene>
<dbReference type="InterPro" id="IPR000999">
    <property type="entry name" value="RNase_III_dom"/>
</dbReference>
<dbReference type="SUPFAM" id="SSF69065">
    <property type="entry name" value="RNase III domain-like"/>
    <property type="match status" value="2"/>
</dbReference>
<accession>U5DB80</accession>
<keyword evidence="3" id="KW-1185">Reference proteome</keyword>
<proteinExistence type="predicted"/>
<evidence type="ECO:0000313" key="2">
    <source>
        <dbReference type="EMBL" id="ERN41798.1"/>
    </source>
</evidence>
<dbReference type="Pfam" id="PF14622">
    <property type="entry name" value="Ribonucleas_3_3"/>
    <property type="match status" value="1"/>
</dbReference>
<sequence length="329" mass="38304">MEWNPTDVEDKLHLQFKSEEMLRLALTDLSYAEQANEPETNNIRLEYLGRSVLELAIADYLYRFCPYLETGKCARLVEKLAGSDRLTSLWFHLDLGNTYPFLAASESRPLLRKQAQNPFEKTLRAVVGAIHRDRGYVQARNWLQKHLIAPLLEKHLKKITERKEPEKQLRWLGDLLLPAILDDHLFEMLPEVDVDLLCALRRALTTNAFQTTWAQHLTDADRERLLNPRGTKPVQMLLAQAFLDYSSENEKLAFRQARDWFVERFLDKEAILREAIVRLQARGVPQKWLVHNVLGYSSKDYHDGRDRLQEILTGKSAKQNAEEKQGEEE</sequence>
<dbReference type="AlphaFoldDB" id="U5DB80"/>
<name>U5DB80_9CHRO</name>
<dbReference type="InterPro" id="IPR036389">
    <property type="entry name" value="RNase_III_sf"/>
</dbReference>
<evidence type="ECO:0000313" key="3">
    <source>
        <dbReference type="Proteomes" id="UP000016960"/>
    </source>
</evidence>
<dbReference type="PROSITE" id="PS50142">
    <property type="entry name" value="RNASE_3_2"/>
    <property type="match status" value="1"/>
</dbReference>
<reference evidence="2 3" key="1">
    <citation type="submission" date="2013-05" db="EMBL/GenBank/DDBJ databases">
        <title>Draft genome sequence of Rubidibacter lacunae KORDI 51-2.</title>
        <authorList>
            <person name="Choi D.H."/>
            <person name="Noh J.H."/>
            <person name="Kwon K.-K."/>
            <person name="Lee J.-H."/>
            <person name="Ryu J.-Y."/>
        </authorList>
    </citation>
    <scope>NUCLEOTIDE SEQUENCE [LARGE SCALE GENOMIC DNA]</scope>
    <source>
        <strain evidence="2 3">KORDI 51-2</strain>
    </source>
</reference>
<dbReference type="CDD" id="cd00593">
    <property type="entry name" value="RIBOc"/>
    <property type="match status" value="1"/>
</dbReference>
<organism evidence="2 3">
    <name type="scientific">Rubidibacter lacunae KORDI 51-2</name>
    <dbReference type="NCBI Taxonomy" id="582515"/>
    <lineage>
        <taxon>Bacteria</taxon>
        <taxon>Bacillati</taxon>
        <taxon>Cyanobacteriota</taxon>
        <taxon>Cyanophyceae</taxon>
        <taxon>Oscillatoriophycideae</taxon>
        <taxon>Chroococcales</taxon>
        <taxon>Aphanothecaceae</taxon>
        <taxon>Rubidibacter</taxon>
    </lineage>
</organism>
<dbReference type="OrthoDB" id="517305at2"/>
<dbReference type="Proteomes" id="UP000016960">
    <property type="component" value="Unassembled WGS sequence"/>
</dbReference>
<dbReference type="GO" id="GO:0006396">
    <property type="term" value="P:RNA processing"/>
    <property type="evidence" value="ECO:0007669"/>
    <property type="project" value="InterPro"/>
</dbReference>